<feature type="chain" id="PRO_5012831667" evidence="1">
    <location>
        <begin position="20"/>
        <end position="119"/>
    </location>
</feature>
<protein>
    <submittedName>
        <fullName evidence="2">Uncharacterized protein</fullName>
    </submittedName>
</protein>
<evidence type="ECO:0000313" key="2">
    <source>
        <dbReference type="EMBL" id="PAP76495.1"/>
    </source>
</evidence>
<reference evidence="2 3" key="1">
    <citation type="submission" date="2016-11" db="EMBL/GenBank/DDBJ databases">
        <title>Study of marine rhodopsin-containing bacteria.</title>
        <authorList>
            <person name="Yoshizawa S."/>
            <person name="Kumagai Y."/>
            <person name="Kogure K."/>
        </authorList>
    </citation>
    <scope>NUCLEOTIDE SEQUENCE [LARGE SCALE GENOMIC DNA]</scope>
    <source>
        <strain evidence="2 3">SAORIC-28</strain>
    </source>
</reference>
<dbReference type="OrthoDB" id="3183633at2"/>
<dbReference type="Proteomes" id="UP000216339">
    <property type="component" value="Unassembled WGS sequence"/>
</dbReference>
<dbReference type="AlphaFoldDB" id="A0A271J0L2"/>
<proteinExistence type="predicted"/>
<comment type="caution">
    <text evidence="2">The sequence shown here is derived from an EMBL/GenBank/DDBJ whole genome shotgun (WGS) entry which is preliminary data.</text>
</comment>
<keyword evidence="1" id="KW-0732">Signal</keyword>
<dbReference type="EMBL" id="MQWD01000001">
    <property type="protein sequence ID" value="PAP76495.1"/>
    <property type="molecule type" value="Genomic_DNA"/>
</dbReference>
<sequence length="119" mass="13020">MRTLAAVALALTLSACSGASIDEAYGLPDPFEWTYFHGEPADVVAALDDSFNQTGIRVESIRNEQEGVVMTISSASGRADFSQILVQPTDVEDYSARAQIYPQRDPLPRWLETQVSGRI</sequence>
<accession>A0A271J0L2</accession>
<evidence type="ECO:0000256" key="1">
    <source>
        <dbReference type="SAM" id="SignalP"/>
    </source>
</evidence>
<dbReference type="RefSeq" id="WP_095510152.1">
    <property type="nucleotide sequence ID" value="NZ_MQWD01000001.1"/>
</dbReference>
<keyword evidence="3" id="KW-1185">Reference proteome</keyword>
<name>A0A271J0L2_9BACT</name>
<feature type="signal peptide" evidence="1">
    <location>
        <begin position="1"/>
        <end position="19"/>
    </location>
</feature>
<organism evidence="2 3">
    <name type="scientific">Rubrivirga marina</name>
    <dbReference type="NCBI Taxonomy" id="1196024"/>
    <lineage>
        <taxon>Bacteria</taxon>
        <taxon>Pseudomonadati</taxon>
        <taxon>Rhodothermota</taxon>
        <taxon>Rhodothermia</taxon>
        <taxon>Rhodothermales</taxon>
        <taxon>Rubricoccaceae</taxon>
        <taxon>Rubrivirga</taxon>
    </lineage>
</organism>
<dbReference type="PROSITE" id="PS51257">
    <property type="entry name" value="PROKAR_LIPOPROTEIN"/>
    <property type="match status" value="1"/>
</dbReference>
<gene>
    <name evidence="2" type="ORF">BSZ37_08600</name>
</gene>
<evidence type="ECO:0000313" key="3">
    <source>
        <dbReference type="Proteomes" id="UP000216339"/>
    </source>
</evidence>